<sequence>MDGEARTRSCGKKTYNYTVCGANFIDQRLSAGWINAAYLLVMAISTEERNAGLKVHTFLPWPTLLCARNGGELGQVRHLVEDEWSDHHDDYNLSTSSEEGYGHDETDSEAMIKQNWRAMKLTESTDTLLQHDPNNVDHTVIINDIVSVDSCKTCFTNHTHSSAKLLLDQLLYDIVTGTWSLIASVASMRMRVVVFQIKRTIHDLSVGRERVSRKNIRGEEIEEVEDEVVGYSTQIDESPYEMVKNPDEHPLLVKVRKEQNDIQRQYDEEMDVAVRGIVVVDSPSGQGNCTSQGTKTW</sequence>
<gene>
    <name evidence="1" type="ORF">SBOR_4232</name>
</gene>
<proteinExistence type="predicted"/>
<dbReference type="Proteomes" id="UP000019487">
    <property type="component" value="Unassembled WGS sequence"/>
</dbReference>
<accession>W9CHQ6</accession>
<dbReference type="HOGENOM" id="CLU_937379_0_0_1"/>
<dbReference type="EMBL" id="AYSA01000188">
    <property type="protein sequence ID" value="ESZ95376.1"/>
    <property type="molecule type" value="Genomic_DNA"/>
</dbReference>
<evidence type="ECO:0000313" key="1">
    <source>
        <dbReference type="EMBL" id="ESZ95376.1"/>
    </source>
</evidence>
<name>W9CHQ6_SCLBF</name>
<organism evidence="1 2">
    <name type="scientific">Sclerotinia borealis (strain F-4128)</name>
    <dbReference type="NCBI Taxonomy" id="1432307"/>
    <lineage>
        <taxon>Eukaryota</taxon>
        <taxon>Fungi</taxon>
        <taxon>Dikarya</taxon>
        <taxon>Ascomycota</taxon>
        <taxon>Pezizomycotina</taxon>
        <taxon>Leotiomycetes</taxon>
        <taxon>Helotiales</taxon>
        <taxon>Sclerotiniaceae</taxon>
        <taxon>Sclerotinia</taxon>
    </lineage>
</organism>
<comment type="caution">
    <text evidence="1">The sequence shown here is derived from an EMBL/GenBank/DDBJ whole genome shotgun (WGS) entry which is preliminary data.</text>
</comment>
<protein>
    <submittedName>
        <fullName evidence="1">Uncharacterized protein</fullName>
    </submittedName>
</protein>
<dbReference type="AlphaFoldDB" id="W9CHQ6"/>
<evidence type="ECO:0000313" key="2">
    <source>
        <dbReference type="Proteomes" id="UP000019487"/>
    </source>
</evidence>
<keyword evidence="2" id="KW-1185">Reference proteome</keyword>
<reference evidence="1 2" key="1">
    <citation type="journal article" date="2014" name="Genome Announc.">
        <title>Draft genome sequence of Sclerotinia borealis, a psychrophilic plant pathogenic fungus.</title>
        <authorList>
            <person name="Mardanov A.V."/>
            <person name="Beletsky A.V."/>
            <person name="Kadnikov V.V."/>
            <person name="Ignatov A.N."/>
            <person name="Ravin N.V."/>
        </authorList>
    </citation>
    <scope>NUCLEOTIDE SEQUENCE [LARGE SCALE GENOMIC DNA]</scope>
    <source>
        <strain evidence="2">F-4157</strain>
    </source>
</reference>